<evidence type="ECO:0000313" key="2">
    <source>
        <dbReference type="Proteomes" id="UP001556118"/>
    </source>
</evidence>
<dbReference type="EMBL" id="JBFNXR010000046">
    <property type="protein sequence ID" value="MEW9855759.1"/>
    <property type="molecule type" value="Genomic_DNA"/>
</dbReference>
<organism evidence="1 2">
    <name type="scientific">Novosphingobium rhizovicinum</name>
    <dbReference type="NCBI Taxonomy" id="3228928"/>
    <lineage>
        <taxon>Bacteria</taxon>
        <taxon>Pseudomonadati</taxon>
        <taxon>Pseudomonadota</taxon>
        <taxon>Alphaproteobacteria</taxon>
        <taxon>Sphingomonadales</taxon>
        <taxon>Sphingomonadaceae</taxon>
        <taxon>Novosphingobium</taxon>
    </lineage>
</organism>
<comment type="caution">
    <text evidence="1">The sequence shown here is derived from an EMBL/GenBank/DDBJ whole genome shotgun (WGS) entry which is preliminary data.</text>
</comment>
<name>A0ABV3RES7_9SPHN</name>
<dbReference type="Proteomes" id="UP001556118">
    <property type="component" value="Unassembled WGS sequence"/>
</dbReference>
<keyword evidence="2" id="KW-1185">Reference proteome</keyword>
<dbReference type="RefSeq" id="WP_367773673.1">
    <property type="nucleotide sequence ID" value="NZ_JBFNXR010000046.1"/>
</dbReference>
<proteinExistence type="predicted"/>
<gene>
    <name evidence="1" type="ORF">ABUH87_11450</name>
</gene>
<reference evidence="1 2" key="1">
    <citation type="submission" date="2024-06" db="EMBL/GenBank/DDBJ databases">
        <title>Novosphingobium rhizovicinus M1R2S20.</title>
        <authorList>
            <person name="Sun J.-Q."/>
        </authorList>
    </citation>
    <scope>NUCLEOTIDE SEQUENCE [LARGE SCALE GENOMIC DNA]</scope>
    <source>
        <strain evidence="1 2">M1R2S20</strain>
    </source>
</reference>
<accession>A0ABV3RES7</accession>
<sequence length="59" mass="6554">MSWNREWPMKPDVVLECGNIGHDPATGNGDHVDDLALLTIYRRTVGQRAAFKVDCAALE</sequence>
<evidence type="ECO:0000313" key="1">
    <source>
        <dbReference type="EMBL" id="MEW9855759.1"/>
    </source>
</evidence>
<protein>
    <submittedName>
        <fullName evidence="1">Uncharacterized protein</fullName>
    </submittedName>
</protein>